<reference evidence="1 2" key="1">
    <citation type="journal article" date="2018" name="Front. Plant Sci.">
        <title>Red Clover (Trifolium pratense) and Zigzag Clover (T. medium) - A Picture of Genomic Similarities and Differences.</title>
        <authorList>
            <person name="Dluhosova J."/>
            <person name="Istvanek J."/>
            <person name="Nedelnik J."/>
            <person name="Repkova J."/>
        </authorList>
    </citation>
    <scope>NUCLEOTIDE SEQUENCE [LARGE SCALE GENOMIC DNA]</scope>
    <source>
        <strain evidence="2">cv. 10/8</strain>
        <tissue evidence="1">Leaf</tissue>
    </source>
</reference>
<dbReference type="Proteomes" id="UP000265520">
    <property type="component" value="Unassembled WGS sequence"/>
</dbReference>
<comment type="caution">
    <text evidence="1">The sequence shown here is derived from an EMBL/GenBank/DDBJ whole genome shotgun (WGS) entry which is preliminary data.</text>
</comment>
<organism evidence="1 2">
    <name type="scientific">Trifolium medium</name>
    <dbReference type="NCBI Taxonomy" id="97028"/>
    <lineage>
        <taxon>Eukaryota</taxon>
        <taxon>Viridiplantae</taxon>
        <taxon>Streptophyta</taxon>
        <taxon>Embryophyta</taxon>
        <taxon>Tracheophyta</taxon>
        <taxon>Spermatophyta</taxon>
        <taxon>Magnoliopsida</taxon>
        <taxon>eudicotyledons</taxon>
        <taxon>Gunneridae</taxon>
        <taxon>Pentapetalae</taxon>
        <taxon>rosids</taxon>
        <taxon>fabids</taxon>
        <taxon>Fabales</taxon>
        <taxon>Fabaceae</taxon>
        <taxon>Papilionoideae</taxon>
        <taxon>50 kb inversion clade</taxon>
        <taxon>NPAAA clade</taxon>
        <taxon>Hologalegina</taxon>
        <taxon>IRL clade</taxon>
        <taxon>Trifolieae</taxon>
        <taxon>Trifolium</taxon>
    </lineage>
</organism>
<sequence>MFGTSRWFSYFHGNGVSPVVECGVVRLSVSLWVLDGREVLLGVSGNEEISKFLVRELHSIVRDRGLWDPKPA</sequence>
<evidence type="ECO:0000313" key="1">
    <source>
        <dbReference type="EMBL" id="MCI38192.1"/>
    </source>
</evidence>
<evidence type="ECO:0000313" key="2">
    <source>
        <dbReference type="Proteomes" id="UP000265520"/>
    </source>
</evidence>
<accession>A0A392RPQ2</accession>
<dbReference type="EMBL" id="LXQA010252937">
    <property type="protein sequence ID" value="MCI38192.1"/>
    <property type="molecule type" value="Genomic_DNA"/>
</dbReference>
<feature type="non-terminal residue" evidence="1">
    <location>
        <position position="72"/>
    </location>
</feature>
<proteinExistence type="predicted"/>
<keyword evidence="2" id="KW-1185">Reference proteome</keyword>
<dbReference type="AlphaFoldDB" id="A0A392RPQ2"/>
<name>A0A392RPQ2_9FABA</name>
<protein>
    <submittedName>
        <fullName evidence="1">Uncharacterized protein</fullName>
    </submittedName>
</protein>